<protein>
    <recommendedName>
        <fullName evidence="5">CENP-V/GFA domain-containing protein</fullName>
    </recommendedName>
</protein>
<evidence type="ECO:0000256" key="4">
    <source>
        <dbReference type="ARBA" id="ARBA00023239"/>
    </source>
</evidence>
<evidence type="ECO:0000259" key="5">
    <source>
        <dbReference type="PROSITE" id="PS51891"/>
    </source>
</evidence>
<comment type="caution">
    <text evidence="6">The sequence shown here is derived from an EMBL/GenBank/DDBJ whole genome shotgun (WGS) entry which is preliminary data.</text>
</comment>
<proteinExistence type="inferred from homology"/>
<comment type="similarity">
    <text evidence="1">Belongs to the Gfa family.</text>
</comment>
<name>A0AA88H362_NAELO</name>
<reference evidence="6 7" key="1">
    <citation type="journal article" date="2018" name="BMC Genomics">
        <title>The genome of Naegleria lovaniensis, the basis for a comparative approach to unravel pathogenicity factors of the human pathogenic amoeba N. fowleri.</title>
        <authorList>
            <person name="Liechti N."/>
            <person name="Schurch N."/>
            <person name="Bruggmann R."/>
            <person name="Wittwer M."/>
        </authorList>
    </citation>
    <scope>NUCLEOTIDE SEQUENCE [LARGE SCALE GENOMIC DNA]</scope>
    <source>
        <strain evidence="6 7">ATCC 30569</strain>
    </source>
</reference>
<dbReference type="Proteomes" id="UP000816034">
    <property type="component" value="Unassembled WGS sequence"/>
</dbReference>
<dbReference type="Gene3D" id="3.90.1590.10">
    <property type="entry name" value="glutathione-dependent formaldehyde- activating enzyme (gfa)"/>
    <property type="match status" value="1"/>
</dbReference>
<keyword evidence="2" id="KW-0479">Metal-binding</keyword>
<dbReference type="EMBL" id="PYSW02000004">
    <property type="protein sequence ID" value="KAG2392809.1"/>
    <property type="molecule type" value="Genomic_DNA"/>
</dbReference>
<dbReference type="PROSITE" id="PS51891">
    <property type="entry name" value="CENP_V_GFA"/>
    <property type="match status" value="1"/>
</dbReference>
<evidence type="ECO:0000313" key="7">
    <source>
        <dbReference type="Proteomes" id="UP000816034"/>
    </source>
</evidence>
<dbReference type="PANTHER" id="PTHR33337:SF40">
    <property type="entry name" value="CENP-V_GFA DOMAIN-CONTAINING PROTEIN-RELATED"/>
    <property type="match status" value="1"/>
</dbReference>
<dbReference type="Pfam" id="PF04828">
    <property type="entry name" value="GFA"/>
    <property type="match status" value="1"/>
</dbReference>
<evidence type="ECO:0000256" key="3">
    <source>
        <dbReference type="ARBA" id="ARBA00022833"/>
    </source>
</evidence>
<dbReference type="PANTHER" id="PTHR33337">
    <property type="entry name" value="GFA DOMAIN-CONTAINING PROTEIN"/>
    <property type="match status" value="1"/>
</dbReference>
<evidence type="ECO:0000313" key="6">
    <source>
        <dbReference type="EMBL" id="KAG2392809.1"/>
    </source>
</evidence>
<dbReference type="InterPro" id="IPR011057">
    <property type="entry name" value="Mss4-like_sf"/>
</dbReference>
<organism evidence="6 7">
    <name type="scientific">Naegleria lovaniensis</name>
    <name type="common">Amoeba</name>
    <dbReference type="NCBI Taxonomy" id="51637"/>
    <lineage>
        <taxon>Eukaryota</taxon>
        <taxon>Discoba</taxon>
        <taxon>Heterolobosea</taxon>
        <taxon>Tetramitia</taxon>
        <taxon>Eutetramitia</taxon>
        <taxon>Vahlkampfiidae</taxon>
        <taxon>Naegleria</taxon>
    </lineage>
</organism>
<dbReference type="SUPFAM" id="SSF51316">
    <property type="entry name" value="Mss4-like"/>
    <property type="match status" value="1"/>
</dbReference>
<evidence type="ECO:0000256" key="1">
    <source>
        <dbReference type="ARBA" id="ARBA00005495"/>
    </source>
</evidence>
<gene>
    <name evidence="6" type="ORF">C9374_011534</name>
</gene>
<dbReference type="GeneID" id="68103988"/>
<dbReference type="AlphaFoldDB" id="A0AA88H362"/>
<dbReference type="InterPro" id="IPR006913">
    <property type="entry name" value="CENP-V/GFA"/>
</dbReference>
<keyword evidence="4" id="KW-0456">Lyase</keyword>
<accession>A0AA88H362</accession>
<dbReference type="GO" id="GO:0046872">
    <property type="term" value="F:metal ion binding"/>
    <property type="evidence" value="ECO:0007669"/>
    <property type="project" value="UniProtKB-KW"/>
</dbReference>
<evidence type="ECO:0000256" key="2">
    <source>
        <dbReference type="ARBA" id="ARBA00022723"/>
    </source>
</evidence>
<dbReference type="GO" id="GO:0016846">
    <property type="term" value="F:carbon-sulfur lyase activity"/>
    <property type="evidence" value="ECO:0007669"/>
    <property type="project" value="InterPro"/>
</dbReference>
<keyword evidence="3" id="KW-0862">Zinc</keyword>
<dbReference type="RefSeq" id="XP_044554703.1">
    <property type="nucleotide sequence ID" value="XM_044687200.1"/>
</dbReference>
<sequence length="184" mass="20784">MTELQQPPTASSTTATNTTTINEDIIRTGSCRCGHLRFAVKGNSYEYCSLCHCRCCRLGTSAPVSLVIGVPKDKFEWISGREHALKVCKISETFEGYYCGDCGGYVAQGGQDYPFMSTLVCVFDDIKKEFCPRDKFEQDEGMKQFFTPKDHVNYENRVIDFHDELPKYMDFPGPFGSGRIYGQE</sequence>
<keyword evidence="7" id="KW-1185">Reference proteome</keyword>
<feature type="domain" description="CENP-V/GFA" evidence="5">
    <location>
        <begin position="27"/>
        <end position="155"/>
    </location>
</feature>